<dbReference type="EMBL" id="CP011209">
    <property type="protein sequence ID" value="AKM78217.1"/>
    <property type="molecule type" value="Genomic_DNA"/>
</dbReference>
<sequence>MNTGLKKLKRILDNSLSFQYSSAASMYVLNGQRPSKQFGSNCYEQSRNIRNELTKAGFDQTYYIEDMIVGRHRSILCYTNKRRFIFCPYFMHRELIDVDGIKDTRTIPAYPIVQGVPSTIRVMREGDIITIAKDWPGQERVDRFTFNLTRGISDDLDFNDYIFRALHEEQTTLSIRFLDQKTGTVDHLICVADTNHLNEELYIRTNEGVRIPRSDRAVFNTKLSTLASIISVDANDAIDFLLKARVLHEKFRINKPTRANTPVPFSY</sequence>
<evidence type="ECO:0000313" key="1">
    <source>
        <dbReference type="EMBL" id="AKM78217.1"/>
    </source>
</evidence>
<protein>
    <submittedName>
        <fullName evidence="1">Uncharacterized protein</fullName>
    </submittedName>
</protein>
<reference evidence="1 2" key="1">
    <citation type="journal article" date="2015" name="Nature">
        <title>rRNA introns, odd ribosomes, and small enigmatic genomes across a large radiation of phyla.</title>
        <authorList>
            <person name="Brown C.T."/>
            <person name="Hug L.A."/>
            <person name="Thomas B.C."/>
            <person name="Sharon I."/>
            <person name="Castelle C.J."/>
            <person name="Singh A."/>
            <person name="Wilkins M.J."/>
            <person name="Williams K.H."/>
            <person name="Banfield J.F."/>
        </authorList>
    </citation>
    <scope>NUCLEOTIDE SEQUENCE [LARGE SCALE GENOMIC DNA]</scope>
</reference>
<proteinExistence type="predicted"/>
<organism evidence="1 2">
    <name type="scientific">Candidatus Wolfebacteria bacterium GW2011_GWB1_47_1</name>
    <dbReference type="NCBI Taxonomy" id="1619007"/>
    <lineage>
        <taxon>Bacteria</taxon>
        <taxon>Candidatus Wolfeibacteriota</taxon>
    </lineage>
</organism>
<gene>
    <name evidence="1" type="ORF">UX70_C0001G0496</name>
</gene>
<name>A0A0G4AU42_9BACT</name>
<dbReference type="KEGG" id="pwo:UX70_C0001G0496"/>
<accession>A0A0G4AU42</accession>
<dbReference type="Proteomes" id="UP000035656">
    <property type="component" value="Chromosome"/>
</dbReference>
<dbReference type="AlphaFoldDB" id="A0A0G4AU42"/>
<evidence type="ECO:0000313" key="2">
    <source>
        <dbReference type="Proteomes" id="UP000035656"/>
    </source>
</evidence>